<organism evidence="2 3">
    <name type="scientific">Thecamonas trahens ATCC 50062</name>
    <dbReference type="NCBI Taxonomy" id="461836"/>
    <lineage>
        <taxon>Eukaryota</taxon>
        <taxon>Apusozoa</taxon>
        <taxon>Apusomonadida</taxon>
        <taxon>Apusomonadidae</taxon>
        <taxon>Thecamonas</taxon>
    </lineage>
</organism>
<dbReference type="GeneID" id="25566809"/>
<evidence type="ECO:0000313" key="3">
    <source>
        <dbReference type="Proteomes" id="UP000054408"/>
    </source>
</evidence>
<feature type="signal peptide" evidence="1">
    <location>
        <begin position="1"/>
        <end position="21"/>
    </location>
</feature>
<keyword evidence="3" id="KW-1185">Reference proteome</keyword>
<dbReference type="RefSeq" id="XP_013755268.1">
    <property type="nucleotide sequence ID" value="XM_013899814.1"/>
</dbReference>
<protein>
    <submittedName>
        <fullName evidence="2">Uncharacterized protein</fullName>
    </submittedName>
</protein>
<evidence type="ECO:0000256" key="1">
    <source>
        <dbReference type="SAM" id="SignalP"/>
    </source>
</evidence>
<accession>A0A0L0DM51</accession>
<evidence type="ECO:0000313" key="2">
    <source>
        <dbReference type="EMBL" id="KNC52468.1"/>
    </source>
</evidence>
<sequence length="322" mass="33651">MKTTTSAMVLAMALLASLASATNLWVGYGSANGRGIAPLNITGGTVFMGPTSRAEAIRQPWMEPIVGKTDCGKAIGFMDSLEYNRYNYVEICDDAATYSKPFVPSIGYSRSWIAAGVAPVSGKPIGISMSYSSQGPVVVLFDSQTAKPVSEVDSDVAAAGRPSAMTWMTDSFGSIEGAIVQYSTGSSWQAVNVPVDGGQASIVASGSDDPYIALAQGFFFSTSKELYGLRAGSAGNVTFVTSDSSNPLDAPKVVAQLPQEIYSCASTMAVSTRTAYVLCSQRGQNSGSPNVLVEIHAGLGTVNTYPLEFASTSYAFGYLVNI</sequence>
<gene>
    <name evidence="2" type="ORF">AMSG_08025</name>
</gene>
<dbReference type="Proteomes" id="UP000054408">
    <property type="component" value="Unassembled WGS sequence"/>
</dbReference>
<keyword evidence="1" id="KW-0732">Signal</keyword>
<dbReference type="AlphaFoldDB" id="A0A0L0DM51"/>
<name>A0A0L0DM51_THETB</name>
<dbReference type="EMBL" id="GL349473">
    <property type="protein sequence ID" value="KNC52468.1"/>
    <property type="molecule type" value="Genomic_DNA"/>
</dbReference>
<proteinExistence type="predicted"/>
<reference evidence="2 3" key="1">
    <citation type="submission" date="2010-05" db="EMBL/GenBank/DDBJ databases">
        <title>The Genome Sequence of Thecamonas trahens ATCC 50062.</title>
        <authorList>
            <consortium name="The Broad Institute Genome Sequencing Platform"/>
            <person name="Russ C."/>
            <person name="Cuomo C."/>
            <person name="Shea T."/>
            <person name="Young S.K."/>
            <person name="Zeng Q."/>
            <person name="Koehrsen M."/>
            <person name="Haas B."/>
            <person name="Borodovsky M."/>
            <person name="Guigo R."/>
            <person name="Alvarado L."/>
            <person name="Berlin A."/>
            <person name="Bochicchio J."/>
            <person name="Borenstein D."/>
            <person name="Chapman S."/>
            <person name="Chen Z."/>
            <person name="Freedman E."/>
            <person name="Gellesch M."/>
            <person name="Goldberg J."/>
            <person name="Griggs A."/>
            <person name="Gujja S."/>
            <person name="Heilman E."/>
            <person name="Heiman D."/>
            <person name="Hepburn T."/>
            <person name="Howarth C."/>
            <person name="Jen D."/>
            <person name="Larson L."/>
            <person name="Mehta T."/>
            <person name="Park D."/>
            <person name="Pearson M."/>
            <person name="Roberts A."/>
            <person name="Saif S."/>
            <person name="Shenoy N."/>
            <person name="Sisk P."/>
            <person name="Stolte C."/>
            <person name="Sykes S."/>
            <person name="Thomson T."/>
            <person name="Walk T."/>
            <person name="White J."/>
            <person name="Yandava C."/>
            <person name="Burger G."/>
            <person name="Gray M.W."/>
            <person name="Holland P.W.H."/>
            <person name="King N."/>
            <person name="Lang F.B.F."/>
            <person name="Roger A.J."/>
            <person name="Ruiz-Trillo I."/>
            <person name="Lander E."/>
            <person name="Nusbaum C."/>
        </authorList>
    </citation>
    <scope>NUCLEOTIDE SEQUENCE [LARGE SCALE GENOMIC DNA]</scope>
    <source>
        <strain evidence="2 3">ATCC 50062</strain>
    </source>
</reference>
<feature type="chain" id="PRO_5005537739" evidence="1">
    <location>
        <begin position="22"/>
        <end position="322"/>
    </location>
</feature>